<dbReference type="GO" id="GO:0016442">
    <property type="term" value="C:RISC complex"/>
    <property type="evidence" value="ECO:0007669"/>
    <property type="project" value="TreeGrafter"/>
</dbReference>
<dbReference type="GO" id="GO:0005737">
    <property type="term" value="C:cytoplasm"/>
    <property type="evidence" value="ECO:0007669"/>
    <property type="project" value="TreeGrafter"/>
</dbReference>
<dbReference type="GO" id="GO:0005634">
    <property type="term" value="C:nucleus"/>
    <property type="evidence" value="ECO:0007669"/>
    <property type="project" value="TreeGrafter"/>
</dbReference>
<dbReference type="SUPFAM" id="SSF54768">
    <property type="entry name" value="dsRNA-binding domain-like"/>
    <property type="match status" value="1"/>
</dbReference>
<evidence type="ECO:0000256" key="1">
    <source>
        <dbReference type="ARBA" id="ARBA00022884"/>
    </source>
</evidence>
<feature type="domain" description="DRBM" evidence="3">
    <location>
        <begin position="5"/>
        <end position="68"/>
    </location>
</feature>
<dbReference type="PANTHER" id="PTHR46205">
    <property type="entry name" value="LOQUACIOUS, ISOFORM B"/>
    <property type="match status" value="1"/>
</dbReference>
<keyword evidence="5" id="KW-1185">Reference proteome</keyword>
<dbReference type="GO" id="GO:0035197">
    <property type="term" value="F:siRNA binding"/>
    <property type="evidence" value="ECO:0007669"/>
    <property type="project" value="TreeGrafter"/>
</dbReference>
<dbReference type="GO" id="GO:0070578">
    <property type="term" value="C:RISC-loading complex"/>
    <property type="evidence" value="ECO:0007669"/>
    <property type="project" value="TreeGrafter"/>
</dbReference>
<proteinExistence type="predicted"/>
<protein>
    <recommendedName>
        <fullName evidence="3">DRBM domain-containing protein</fullName>
    </recommendedName>
</protein>
<dbReference type="PROSITE" id="PS50137">
    <property type="entry name" value="DS_RBD"/>
    <property type="match status" value="1"/>
</dbReference>
<keyword evidence="1 2" id="KW-0694">RNA-binding</keyword>
<evidence type="ECO:0000256" key="2">
    <source>
        <dbReference type="PROSITE-ProRule" id="PRU00266"/>
    </source>
</evidence>
<name>A0A3B0JEM0_DROGU</name>
<accession>A0A3B0JEM0</accession>
<dbReference type="InterPro" id="IPR051247">
    <property type="entry name" value="RLC_Component"/>
</dbReference>
<dbReference type="SMART" id="SM00358">
    <property type="entry name" value="DSRM"/>
    <property type="match status" value="1"/>
</dbReference>
<organism evidence="4 5">
    <name type="scientific">Drosophila guanche</name>
    <name type="common">Fruit fly</name>
    <dbReference type="NCBI Taxonomy" id="7266"/>
    <lineage>
        <taxon>Eukaryota</taxon>
        <taxon>Metazoa</taxon>
        <taxon>Ecdysozoa</taxon>
        <taxon>Arthropoda</taxon>
        <taxon>Hexapoda</taxon>
        <taxon>Insecta</taxon>
        <taxon>Pterygota</taxon>
        <taxon>Neoptera</taxon>
        <taxon>Endopterygota</taxon>
        <taxon>Diptera</taxon>
        <taxon>Brachycera</taxon>
        <taxon>Muscomorpha</taxon>
        <taxon>Ephydroidea</taxon>
        <taxon>Drosophilidae</taxon>
        <taxon>Drosophila</taxon>
        <taxon>Sophophora</taxon>
    </lineage>
</organism>
<dbReference type="GO" id="GO:0003725">
    <property type="term" value="F:double-stranded RNA binding"/>
    <property type="evidence" value="ECO:0007669"/>
    <property type="project" value="TreeGrafter"/>
</dbReference>
<dbReference type="STRING" id="7266.A0A3B0JEM0"/>
<dbReference type="AlphaFoldDB" id="A0A3B0JEM0"/>
<dbReference type="PANTHER" id="PTHR46205:SF5">
    <property type="entry name" value="BLANKS-RELATED"/>
    <property type="match status" value="1"/>
</dbReference>
<dbReference type="GO" id="GO:0070920">
    <property type="term" value="P:regulation of regulatory ncRNA processing"/>
    <property type="evidence" value="ECO:0007669"/>
    <property type="project" value="TreeGrafter"/>
</dbReference>
<dbReference type="EMBL" id="OUUW01000003">
    <property type="protein sequence ID" value="SPP78632.1"/>
    <property type="molecule type" value="Genomic_DNA"/>
</dbReference>
<evidence type="ECO:0000313" key="4">
    <source>
        <dbReference type="EMBL" id="SPP78632.1"/>
    </source>
</evidence>
<gene>
    <name evidence="4" type="ORF">DGUA_6G011326</name>
</gene>
<evidence type="ECO:0000313" key="5">
    <source>
        <dbReference type="Proteomes" id="UP000268350"/>
    </source>
</evidence>
<evidence type="ECO:0000259" key="3">
    <source>
        <dbReference type="PROSITE" id="PS50137"/>
    </source>
</evidence>
<dbReference type="InterPro" id="IPR014720">
    <property type="entry name" value="dsRBD_dom"/>
</dbReference>
<dbReference type="Proteomes" id="UP000268350">
    <property type="component" value="Unassembled WGS sequence"/>
</dbReference>
<dbReference type="Gene3D" id="3.30.160.20">
    <property type="match status" value="1"/>
</dbReference>
<sequence length="318" mass="36249">MTQKFVMSFLNEFCVKTNWPMPEYEVLSKTDGFLCHLKLKDVQAVGEGASKKNAKQAAALHMWKQILQIPVIREVLEQADSSALMSTSRGTLFGEISSLSIKQRRKLHELILDVSNHIRAEPDFSMPKSIPKAIPKDIQTNIPKPIPAPILESIQRPNPGRVQAQLPEVKLNLIELPYPDDEPVKKPLKTPPLESKMKKINEIPLRPEPCYRYIKLGNNSNIMKIRTSDHNYFKKFPTELKEAAFKVINSKDFPSEKEQAEALLAALELSYTMELVPSKNPSDPVVSVELHCDYLGLFLDFKRNIYSHIIDYLKDMLV</sequence>
<dbReference type="GO" id="GO:0030422">
    <property type="term" value="P:siRNA processing"/>
    <property type="evidence" value="ECO:0007669"/>
    <property type="project" value="TreeGrafter"/>
</dbReference>
<reference evidence="5" key="1">
    <citation type="submission" date="2018-01" db="EMBL/GenBank/DDBJ databases">
        <authorList>
            <person name="Alioto T."/>
            <person name="Alioto T."/>
        </authorList>
    </citation>
    <scope>NUCLEOTIDE SEQUENCE [LARGE SCALE GENOMIC DNA]</scope>
</reference>
<dbReference type="CDD" id="cd00048">
    <property type="entry name" value="DSRM_SF"/>
    <property type="match status" value="1"/>
</dbReference>
<dbReference type="Pfam" id="PF00035">
    <property type="entry name" value="dsrm"/>
    <property type="match status" value="1"/>
</dbReference>
<dbReference type="OrthoDB" id="7869461at2759"/>
<dbReference type="OMA" id="CVKTNWP"/>